<sequence>MTKRQQRIFLLFLDGLECLTSQKLSLLLNVSKKTIQNDIKILNQMIKDFAEIQSIPSKGYQLRIYNDELLNQFQETFHHEWSDFVPSNPLERAYYILGLMLKNQDFIKIDDLSDLLYIERTSISRSVKIMRECLEVYGLEIIQKTGRGLKIIGNEFRYRQCMAEYIYHKPDILVTKIGKNQKFMNALKELIFNDGMTMPERVFQNFVIHIQVQLDRIENHCFIDFRQNEIENIENEYEYLVAKDVTQLIKKYFGIDFNRKETAYLAIHIIGKKSNSTSAIESCINNQLKKEIDDIVQNMLERVNHVFHVDLHLDMYLRKAVGIHIHPMENRLKFNTYLRNPLIDFIKEKYLLAYMMSLEAWKAIALHNNYVNIEDEIGYIAIHFQYALERRKRNLSKKRVLLVNDYSIAISELLSFSILKTYRDLLVIENTISASELDNYNLLDYDCLITTVPIITQSHIPIIKVNPISTEKDLEILKEYLHFHIPYSLKDFIKSEDIYYINVESKEEVYGYIYHQEKEIQEIELSHQILIHYVRDNDNSHIVIYVLNKPILWKNKFIKVIIVLYIHMHSEEMIECIQRFLSDQRNIDMLIQSSNQQEIINYILQEKNTEP</sequence>
<dbReference type="Pfam" id="PF00874">
    <property type="entry name" value="PRD"/>
    <property type="match status" value="2"/>
</dbReference>
<keyword evidence="3" id="KW-0010">Activator</keyword>
<dbReference type="HOGENOM" id="CLU_013442_5_1_9"/>
<keyword evidence="4" id="KW-0804">Transcription</keyword>
<evidence type="ECO:0000313" key="8">
    <source>
        <dbReference type="Proteomes" id="UP000003157"/>
    </source>
</evidence>
<accession>E7G6H3</accession>
<dbReference type="EMBL" id="ADKX01000005">
    <property type="protein sequence ID" value="EFW06361.1"/>
    <property type="molecule type" value="Genomic_DNA"/>
</dbReference>
<dbReference type="InterPro" id="IPR050661">
    <property type="entry name" value="BglG_antiterminators"/>
</dbReference>
<feature type="domain" description="PRD" evidence="6">
    <location>
        <begin position="171"/>
        <end position="279"/>
    </location>
</feature>
<dbReference type="InterPro" id="IPR011608">
    <property type="entry name" value="PRD"/>
</dbReference>
<evidence type="ECO:0000256" key="1">
    <source>
        <dbReference type="ARBA" id="ARBA00022737"/>
    </source>
</evidence>
<dbReference type="Proteomes" id="UP000003157">
    <property type="component" value="Unassembled WGS sequence"/>
</dbReference>
<comment type="caution">
    <text evidence="7">The sequence shown here is derived from an EMBL/GenBank/DDBJ whole genome shotgun (WGS) entry which is preliminary data.</text>
</comment>
<dbReference type="GO" id="GO:0006355">
    <property type="term" value="P:regulation of DNA-templated transcription"/>
    <property type="evidence" value="ECO:0007669"/>
    <property type="project" value="InterPro"/>
</dbReference>
<dbReference type="InterPro" id="IPR013196">
    <property type="entry name" value="HTH_11"/>
</dbReference>
<feature type="domain" description="PRD" evidence="6">
    <location>
        <begin position="287"/>
        <end position="394"/>
    </location>
</feature>
<dbReference type="PROSITE" id="PS51099">
    <property type="entry name" value="PTS_EIIB_TYPE_2"/>
    <property type="match status" value="1"/>
</dbReference>
<dbReference type="PANTHER" id="PTHR30185:SF13">
    <property type="entry name" value="LICABCH OPERON REGULATOR-RELATED"/>
    <property type="match status" value="1"/>
</dbReference>
<organism evidence="7 8">
    <name type="scientific">Coprobacillus cateniformis</name>
    <dbReference type="NCBI Taxonomy" id="100884"/>
    <lineage>
        <taxon>Bacteria</taxon>
        <taxon>Bacillati</taxon>
        <taxon>Bacillota</taxon>
        <taxon>Erysipelotrichia</taxon>
        <taxon>Erysipelotrichales</taxon>
        <taxon>Coprobacillaceae</taxon>
        <taxon>Coprobacillus</taxon>
    </lineage>
</organism>
<dbReference type="Gene3D" id="3.40.930.10">
    <property type="entry name" value="Mannitol-specific EII, Chain A"/>
    <property type="match status" value="1"/>
</dbReference>
<dbReference type="CDD" id="cd05568">
    <property type="entry name" value="PTS_IIB_bgl_like"/>
    <property type="match status" value="1"/>
</dbReference>
<keyword evidence="8" id="KW-1185">Reference proteome</keyword>
<dbReference type="InterPro" id="IPR036634">
    <property type="entry name" value="PRD_sf"/>
</dbReference>
<dbReference type="InterPro" id="IPR016152">
    <property type="entry name" value="PTrfase/Anion_transptr"/>
</dbReference>
<protein>
    <submittedName>
        <fullName evidence="7">Uncharacterized protein</fullName>
    </submittedName>
</protein>
<evidence type="ECO:0000259" key="6">
    <source>
        <dbReference type="PROSITE" id="PS51372"/>
    </source>
</evidence>
<dbReference type="PANTHER" id="PTHR30185">
    <property type="entry name" value="CRYPTIC BETA-GLUCOSIDE BGL OPERON ANTITERMINATOR"/>
    <property type="match status" value="1"/>
</dbReference>
<dbReference type="Pfam" id="PF05043">
    <property type="entry name" value="Mga"/>
    <property type="match status" value="1"/>
</dbReference>
<keyword evidence="1" id="KW-0677">Repeat</keyword>
<gene>
    <name evidence="7" type="ORF">HMPREF9488_00361</name>
</gene>
<dbReference type="PROSITE" id="PS51372">
    <property type="entry name" value="PRD_2"/>
    <property type="match status" value="2"/>
</dbReference>
<dbReference type="Gene3D" id="1.10.10.10">
    <property type="entry name" value="Winged helix-like DNA-binding domain superfamily/Winged helix DNA-binding domain"/>
    <property type="match status" value="1"/>
</dbReference>
<dbReference type="SUPFAM" id="SSF55804">
    <property type="entry name" value="Phoshotransferase/anion transport protein"/>
    <property type="match status" value="1"/>
</dbReference>
<keyword evidence="2" id="KW-0805">Transcription regulation</keyword>
<dbReference type="InterPro" id="IPR007737">
    <property type="entry name" value="Mga_HTH"/>
</dbReference>
<dbReference type="InterPro" id="IPR013011">
    <property type="entry name" value="PTS_EIIB_2"/>
</dbReference>
<dbReference type="InterPro" id="IPR036388">
    <property type="entry name" value="WH-like_DNA-bd_sf"/>
</dbReference>
<proteinExistence type="predicted"/>
<dbReference type="GO" id="GO:0008982">
    <property type="term" value="F:protein-N(PI)-phosphohistidine-sugar phosphotransferase activity"/>
    <property type="evidence" value="ECO:0007669"/>
    <property type="project" value="InterPro"/>
</dbReference>
<dbReference type="STRING" id="100884.GCA_000269565_01347"/>
<dbReference type="eggNOG" id="COG3711">
    <property type="taxonomic scope" value="Bacteria"/>
</dbReference>
<evidence type="ECO:0000313" key="7">
    <source>
        <dbReference type="EMBL" id="EFW06361.1"/>
    </source>
</evidence>
<evidence type="ECO:0000256" key="2">
    <source>
        <dbReference type="ARBA" id="ARBA00023015"/>
    </source>
</evidence>
<reference evidence="7 8" key="1">
    <citation type="submission" date="2010-12" db="EMBL/GenBank/DDBJ databases">
        <title>The Genome Sequence of Coprobacillus sp. strain 29_1.</title>
        <authorList>
            <consortium name="The Broad Institute Genome Sequencing Platform"/>
            <person name="Earl A."/>
            <person name="Ward D."/>
            <person name="Feldgarden M."/>
            <person name="Gevers D."/>
            <person name="Daigneault M."/>
            <person name="Sibley C.D."/>
            <person name="White A."/>
            <person name="Strauss J."/>
            <person name="Allen-Vercoe E."/>
            <person name="Young S.K."/>
            <person name="Zeng Q."/>
            <person name="Gargeya S."/>
            <person name="Fitzgerald M."/>
            <person name="Haas B."/>
            <person name="Abouelleil A."/>
            <person name="Alvarado L."/>
            <person name="Arachchi H.M."/>
            <person name="Berlin A."/>
            <person name="Brown A."/>
            <person name="Chapman S.B."/>
            <person name="Chen Z."/>
            <person name="Dunbar C."/>
            <person name="Freedman E."/>
            <person name="Gearin G."/>
            <person name="Gellesch M."/>
            <person name="Goldberg J."/>
            <person name="Griggs A."/>
            <person name="Gujja S."/>
            <person name="Heilman E."/>
            <person name="Heiman D."/>
            <person name="Howarth C."/>
            <person name="Larson L."/>
            <person name="Lui A."/>
            <person name="MacDonald P.J.P."/>
            <person name="Mehta T."/>
            <person name="Montmayeur A."/>
            <person name="Murphy C."/>
            <person name="Neiman D."/>
            <person name="Pearson M."/>
            <person name="Priest M."/>
            <person name="Roberts A."/>
            <person name="Saif S."/>
            <person name="Shea T."/>
            <person name="Shenoy N."/>
            <person name="Sisk P."/>
            <person name="Stolte C."/>
            <person name="Sykes S."/>
            <person name="White J."/>
            <person name="Yandava C."/>
            <person name="Nusbaum C."/>
            <person name="Birren B."/>
        </authorList>
    </citation>
    <scope>NUCLEOTIDE SEQUENCE [LARGE SCALE GENOMIC DNA]</scope>
    <source>
        <strain evidence="7 8">29_1</strain>
    </source>
</reference>
<dbReference type="AlphaFoldDB" id="E7G6H3"/>
<dbReference type="Pfam" id="PF08279">
    <property type="entry name" value="HTH_11"/>
    <property type="match status" value="1"/>
</dbReference>
<evidence type="ECO:0000259" key="5">
    <source>
        <dbReference type="PROSITE" id="PS51099"/>
    </source>
</evidence>
<evidence type="ECO:0000256" key="4">
    <source>
        <dbReference type="ARBA" id="ARBA00023163"/>
    </source>
</evidence>
<name>E7G6H3_9FIRM</name>
<dbReference type="Gene3D" id="1.10.1790.10">
    <property type="entry name" value="PRD domain"/>
    <property type="match status" value="2"/>
</dbReference>
<dbReference type="GO" id="GO:0009401">
    <property type="term" value="P:phosphoenolpyruvate-dependent sugar phosphotransferase system"/>
    <property type="evidence" value="ECO:0007669"/>
    <property type="project" value="InterPro"/>
</dbReference>
<feature type="domain" description="PTS EIIB type-2" evidence="5">
    <location>
        <begin position="398"/>
        <end position="489"/>
    </location>
</feature>
<evidence type="ECO:0000256" key="3">
    <source>
        <dbReference type="ARBA" id="ARBA00023159"/>
    </source>
</evidence>
<dbReference type="SUPFAM" id="SSF63520">
    <property type="entry name" value="PTS-regulatory domain, PRD"/>
    <property type="match status" value="2"/>
</dbReference>